<keyword evidence="3" id="KW-1185">Reference proteome</keyword>
<dbReference type="AlphaFoldDB" id="A0A1E7F3D7"/>
<reference evidence="2 3" key="1">
    <citation type="submission" date="2016-09" db="EMBL/GenBank/DDBJ databases">
        <title>Extensive genetic diversity and differential bi-allelic expression allows diatom success in the polar Southern Ocean.</title>
        <authorList>
            <consortium name="DOE Joint Genome Institute"/>
            <person name="Mock T."/>
            <person name="Otillar R.P."/>
            <person name="Strauss J."/>
            <person name="Dupont C."/>
            <person name="Frickenhaus S."/>
            <person name="Maumus F."/>
            <person name="Mcmullan M."/>
            <person name="Sanges R."/>
            <person name="Schmutz J."/>
            <person name="Toseland A."/>
            <person name="Valas R."/>
            <person name="Veluchamy A."/>
            <person name="Ward B.J."/>
            <person name="Allen A."/>
            <person name="Barry K."/>
            <person name="Falciatore A."/>
            <person name="Ferrante M."/>
            <person name="Fortunato A.E."/>
            <person name="Gloeckner G."/>
            <person name="Gruber A."/>
            <person name="Hipkin R."/>
            <person name="Janech M."/>
            <person name="Kroth P."/>
            <person name="Leese F."/>
            <person name="Lindquist E."/>
            <person name="Lyon B.R."/>
            <person name="Martin J."/>
            <person name="Mayer C."/>
            <person name="Parker M."/>
            <person name="Quesneville H."/>
            <person name="Raymond J."/>
            <person name="Uhlig C."/>
            <person name="Valentin K.U."/>
            <person name="Worden A.Z."/>
            <person name="Armbrust E.V."/>
            <person name="Bowler C."/>
            <person name="Green B."/>
            <person name="Moulton V."/>
            <person name="Van Oosterhout C."/>
            <person name="Grigoriev I."/>
        </authorList>
    </citation>
    <scope>NUCLEOTIDE SEQUENCE [LARGE SCALE GENOMIC DNA]</scope>
    <source>
        <strain evidence="2 3">CCMP1102</strain>
    </source>
</reference>
<dbReference type="InParanoid" id="A0A1E7F3D7"/>
<name>A0A1E7F3D7_9STRA</name>
<proteinExistence type="predicted"/>
<evidence type="ECO:0000256" key="1">
    <source>
        <dbReference type="SAM" id="MobiDB-lite"/>
    </source>
</evidence>
<gene>
    <name evidence="2" type="ORF">FRACYDRAFT_270420</name>
</gene>
<dbReference type="EMBL" id="KV784364">
    <property type="protein sequence ID" value="OEU12649.1"/>
    <property type="molecule type" value="Genomic_DNA"/>
</dbReference>
<sequence>MSSAIKSSVVRQKYRSMCRLIKRLPEESNNQDSYWSQIRTSFREPLGTTDTALEDRIKKADDRLSFLKMITPKLDHNHPSSSSSNDSATGGGLGDDDTTTTSSSGGGGGGGSFGGGRWVYKNGERIEISGSSSTVRDSKGRVISNWDGKNLDPDSVKQHNHQLKRMGYLNNSHAKGIF</sequence>
<dbReference type="Proteomes" id="UP000095751">
    <property type="component" value="Unassembled WGS sequence"/>
</dbReference>
<evidence type="ECO:0000313" key="2">
    <source>
        <dbReference type="EMBL" id="OEU12649.1"/>
    </source>
</evidence>
<feature type="compositionally biased region" description="Low complexity" evidence="1">
    <location>
        <begin position="79"/>
        <end position="88"/>
    </location>
</feature>
<accession>A0A1E7F3D7</accession>
<evidence type="ECO:0000313" key="3">
    <source>
        <dbReference type="Proteomes" id="UP000095751"/>
    </source>
</evidence>
<dbReference type="OrthoDB" id="42396at2759"/>
<feature type="compositionally biased region" description="Gly residues" evidence="1">
    <location>
        <begin position="104"/>
        <end position="116"/>
    </location>
</feature>
<feature type="region of interest" description="Disordered" evidence="1">
    <location>
        <begin position="73"/>
        <end position="116"/>
    </location>
</feature>
<protein>
    <submittedName>
        <fullName evidence="2">Uncharacterized protein</fullName>
    </submittedName>
</protein>
<dbReference type="KEGG" id="fcy:FRACYDRAFT_270420"/>
<organism evidence="2 3">
    <name type="scientific">Fragilariopsis cylindrus CCMP1102</name>
    <dbReference type="NCBI Taxonomy" id="635003"/>
    <lineage>
        <taxon>Eukaryota</taxon>
        <taxon>Sar</taxon>
        <taxon>Stramenopiles</taxon>
        <taxon>Ochrophyta</taxon>
        <taxon>Bacillariophyta</taxon>
        <taxon>Bacillariophyceae</taxon>
        <taxon>Bacillariophycidae</taxon>
        <taxon>Bacillariales</taxon>
        <taxon>Bacillariaceae</taxon>
        <taxon>Fragilariopsis</taxon>
    </lineage>
</organism>